<feature type="transmembrane region" description="Helical" evidence="1">
    <location>
        <begin position="483"/>
        <end position="504"/>
    </location>
</feature>
<protein>
    <submittedName>
        <fullName evidence="2">Uncharacterized protein</fullName>
    </submittedName>
</protein>
<sequence>MKLLLTALEDLGVCLKESTTFGQCDAEFKRVEDYLDKADRFQPIPEPRSSKQGLHRVQPVFGHLRAPLASVLPALDVSLESSSLASMAMTRLYIGRDVSQLETFCSETLEDILGCPVTLAGEPSFLLHESPEFLMFLEKYASNPDRPYDLYRGLSMIPLYLFGHHTKAIEVGMSVLDTIPQLCTGCDTFDENIETVLKLREDIYFARTACDANYSMWSLTLDALICEVRGDTKSATLNLEAAIDHCQIHGWSLEEALVLELQAELWMRHGFRRTARSLMQDAIAAWSAISATGKAAYVDSGCQTLDSALPTHSSTAENMVMAHNNVEETGRTPHWMGKNRTVGDKQFLDISSVRRDIIDSSVVLESSQVMSSELQIDKLFTKMVEIILESCNGCNEFENTGLAVAAVGDLEHDQTSSYIDGLPFSDMEDKRAQQICHYHIHLQPQITTPDSMAATSVQLHTLHQYLARDRHRHHKNWAHANPGVVLVFCLVFIVGVGILALLIYRYWLRRKATQTAYETE</sequence>
<evidence type="ECO:0000256" key="1">
    <source>
        <dbReference type="SAM" id="Phobius"/>
    </source>
</evidence>
<proteinExistence type="predicted"/>
<name>A0A507QYN1_MONPU</name>
<dbReference type="STRING" id="5098.A0A507QYN1"/>
<keyword evidence="3" id="KW-1185">Reference proteome</keyword>
<evidence type="ECO:0000313" key="3">
    <source>
        <dbReference type="Proteomes" id="UP000319663"/>
    </source>
</evidence>
<comment type="caution">
    <text evidence="2">The sequence shown here is derived from an EMBL/GenBank/DDBJ whole genome shotgun (WGS) entry which is preliminary data.</text>
</comment>
<accession>A0A507QYN1</accession>
<evidence type="ECO:0000313" key="2">
    <source>
        <dbReference type="EMBL" id="TQB73152.1"/>
    </source>
</evidence>
<keyword evidence="1" id="KW-0812">Transmembrane</keyword>
<organism evidence="2 3">
    <name type="scientific">Monascus purpureus</name>
    <name type="common">Red mold</name>
    <name type="synonym">Monascus anka</name>
    <dbReference type="NCBI Taxonomy" id="5098"/>
    <lineage>
        <taxon>Eukaryota</taxon>
        <taxon>Fungi</taxon>
        <taxon>Dikarya</taxon>
        <taxon>Ascomycota</taxon>
        <taxon>Pezizomycotina</taxon>
        <taxon>Eurotiomycetes</taxon>
        <taxon>Eurotiomycetidae</taxon>
        <taxon>Eurotiales</taxon>
        <taxon>Aspergillaceae</taxon>
        <taxon>Monascus</taxon>
    </lineage>
</organism>
<gene>
    <name evidence="2" type="ORF">MPDQ_006069</name>
</gene>
<keyword evidence="1" id="KW-1133">Transmembrane helix</keyword>
<reference evidence="2 3" key="1">
    <citation type="submission" date="2019-06" db="EMBL/GenBank/DDBJ databases">
        <title>Wine fermentation using esterase from Monascus purpureus.</title>
        <authorList>
            <person name="Geng C."/>
            <person name="Zhang Y."/>
        </authorList>
    </citation>
    <scope>NUCLEOTIDE SEQUENCE [LARGE SCALE GENOMIC DNA]</scope>
    <source>
        <strain evidence="2">HQ1</strain>
    </source>
</reference>
<dbReference type="AlphaFoldDB" id="A0A507QYN1"/>
<dbReference type="EMBL" id="VIFY01000049">
    <property type="protein sequence ID" value="TQB73152.1"/>
    <property type="molecule type" value="Genomic_DNA"/>
</dbReference>
<dbReference type="Proteomes" id="UP000319663">
    <property type="component" value="Unassembled WGS sequence"/>
</dbReference>
<keyword evidence="1" id="KW-0472">Membrane</keyword>